<comment type="catalytic activity">
    <reaction evidence="1">
        <text>Release of an N-terminal amino acid, Xaa-|-Yaa- from a peptide, amide or arylamide. Xaa is preferably Ala, but may be most amino acids including Pro (slow action). When a terminal hydrophobic residue is followed by a prolyl residue, the two may be released as an intact Xaa-Pro dipeptide.</text>
        <dbReference type="EC" id="3.4.11.2"/>
    </reaction>
</comment>
<protein>
    <recommendedName>
        <fullName evidence="5">Aminopeptidase N</fullName>
        <ecNumber evidence="4">3.4.11.2</ecNumber>
    </recommendedName>
    <alternativeName>
        <fullName evidence="11">Alanine aminopeptidase</fullName>
    </alternativeName>
    <alternativeName>
        <fullName evidence="12">Lysyl aminopeptidase</fullName>
    </alternativeName>
</protein>
<name>A0AB39BIR5_9MICO</name>
<dbReference type="Gene3D" id="1.10.390.10">
    <property type="entry name" value="Neutral Protease Domain 2"/>
    <property type="match status" value="1"/>
</dbReference>
<evidence type="ECO:0000259" key="16">
    <source>
        <dbReference type="Pfam" id="PF17900"/>
    </source>
</evidence>
<evidence type="ECO:0000259" key="15">
    <source>
        <dbReference type="Pfam" id="PF01433"/>
    </source>
</evidence>
<dbReference type="GO" id="GO:0008237">
    <property type="term" value="F:metallopeptidase activity"/>
    <property type="evidence" value="ECO:0007669"/>
    <property type="project" value="UniProtKB-KW"/>
</dbReference>
<dbReference type="PRINTS" id="PR00756">
    <property type="entry name" value="ALADIPTASE"/>
</dbReference>
<dbReference type="EC" id="3.4.11.2" evidence="4"/>
<dbReference type="Gene3D" id="2.60.40.1730">
    <property type="entry name" value="tricorn interacting facor f3 domain"/>
    <property type="match status" value="1"/>
</dbReference>
<keyword evidence="6" id="KW-0645">Protease</keyword>
<feature type="domain" description="Peptidase M1 membrane alanine aminopeptidase" evidence="15">
    <location>
        <begin position="384"/>
        <end position="524"/>
    </location>
</feature>
<evidence type="ECO:0000256" key="14">
    <source>
        <dbReference type="SAM" id="SignalP"/>
    </source>
</evidence>
<evidence type="ECO:0000256" key="9">
    <source>
        <dbReference type="ARBA" id="ARBA00022833"/>
    </source>
</evidence>
<sequence length="534" mass="56540">MKRRSTFGAATVGAVALVALLAGCTGMTPDPTPSPTGTPESRYQPGAAGIGDPYYPLDGNGGYDVGHYDLELAYEPETGELAGRAVISATATQDLSRFDLDLDGLMVTRVTVDDVDADFTTESFDISAATGQPVDEPEGDEPGAADGSDEDGAAGAEGDGLADPGRTELIVTPAAGIDEGTDFTVAVEYGGVPATIDDTFGYGGVIRTADGAVIVGQPRVAATWFPANDHPADKATFRIRMSVPEGLQAISNGRLAGAVTADGRTDWEWVMDEPMATYLATATVGDFAVSTLSQDGIDYWNAVGSGLFDEQAVEATGQSYGDLADQAFARGPEITAFLASRFGPYPFTESGGIAVNVDDLDYALENQTRPIYGPWVFEGPEGLSTVVHELAHQWFGDSVSIAAWSDIWLNESFATYAEWLWSEDQGGQTAQQIFDFLDDQPASDPFWGLEIGDPGPAHVFDEAVYNRGAMTLHALRLKLGDEVFFSAVKSWAAENAYGTVSTDDFIAHVEKASGSDLGDFFDTWLYTGSKPTST</sequence>
<dbReference type="EMBL" id="CP162511">
    <property type="protein sequence ID" value="XDI06285.1"/>
    <property type="molecule type" value="Genomic_DNA"/>
</dbReference>
<evidence type="ECO:0000256" key="10">
    <source>
        <dbReference type="ARBA" id="ARBA00023049"/>
    </source>
</evidence>
<dbReference type="CDD" id="cd09603">
    <property type="entry name" value="M1_APN_like"/>
    <property type="match status" value="1"/>
</dbReference>
<feature type="compositionally biased region" description="Acidic residues" evidence="13">
    <location>
        <begin position="135"/>
        <end position="152"/>
    </location>
</feature>
<keyword evidence="8 17" id="KW-0378">Hydrolase</keyword>
<feature type="region of interest" description="Disordered" evidence="13">
    <location>
        <begin position="124"/>
        <end position="166"/>
    </location>
</feature>
<dbReference type="SUPFAM" id="SSF55486">
    <property type="entry name" value="Metalloproteases ('zincins'), catalytic domain"/>
    <property type="match status" value="1"/>
</dbReference>
<organism evidence="17">
    <name type="scientific">Herbiconiux sp. A18JL235</name>
    <dbReference type="NCBI Taxonomy" id="3152363"/>
    <lineage>
        <taxon>Bacteria</taxon>
        <taxon>Bacillati</taxon>
        <taxon>Actinomycetota</taxon>
        <taxon>Actinomycetes</taxon>
        <taxon>Micrococcales</taxon>
        <taxon>Microbacteriaceae</taxon>
        <taxon>Herbiconiux</taxon>
    </lineage>
</organism>
<gene>
    <name evidence="17" type="ORF">ABFY20_04090</name>
</gene>
<dbReference type="RefSeq" id="WP_368498669.1">
    <property type="nucleotide sequence ID" value="NZ_CP162511.1"/>
</dbReference>
<accession>A0AB39BIR5</accession>
<evidence type="ECO:0000313" key="17">
    <source>
        <dbReference type="EMBL" id="XDI06285.1"/>
    </source>
</evidence>
<evidence type="ECO:0000256" key="6">
    <source>
        <dbReference type="ARBA" id="ARBA00022670"/>
    </source>
</evidence>
<evidence type="ECO:0000256" key="2">
    <source>
        <dbReference type="ARBA" id="ARBA00001947"/>
    </source>
</evidence>
<feature type="signal peptide" evidence="14">
    <location>
        <begin position="1"/>
        <end position="21"/>
    </location>
</feature>
<evidence type="ECO:0000256" key="8">
    <source>
        <dbReference type="ARBA" id="ARBA00022801"/>
    </source>
</evidence>
<keyword evidence="9" id="KW-0862">Zinc</keyword>
<dbReference type="AlphaFoldDB" id="A0AB39BIR5"/>
<evidence type="ECO:0000256" key="7">
    <source>
        <dbReference type="ARBA" id="ARBA00022723"/>
    </source>
</evidence>
<dbReference type="InterPro" id="IPR027268">
    <property type="entry name" value="Peptidase_M4/M1_CTD_sf"/>
</dbReference>
<evidence type="ECO:0000256" key="5">
    <source>
        <dbReference type="ARBA" id="ARBA00015611"/>
    </source>
</evidence>
<dbReference type="PANTHER" id="PTHR11533">
    <property type="entry name" value="PROTEASE M1 ZINC METALLOPROTEASE"/>
    <property type="match status" value="1"/>
</dbReference>
<dbReference type="GO" id="GO:0016285">
    <property type="term" value="F:alanyl aminopeptidase activity"/>
    <property type="evidence" value="ECO:0007669"/>
    <property type="project" value="UniProtKB-EC"/>
</dbReference>
<dbReference type="Pfam" id="PF17900">
    <property type="entry name" value="Peptidase_M1_N"/>
    <property type="match status" value="1"/>
</dbReference>
<dbReference type="InterPro" id="IPR045357">
    <property type="entry name" value="Aminopeptidase_N-like_N"/>
</dbReference>
<evidence type="ECO:0000256" key="1">
    <source>
        <dbReference type="ARBA" id="ARBA00000098"/>
    </source>
</evidence>
<proteinExistence type="inferred from homology"/>
<dbReference type="InterPro" id="IPR050344">
    <property type="entry name" value="Peptidase_M1_aminopeptidases"/>
</dbReference>
<comment type="similarity">
    <text evidence="3">Belongs to the peptidase M1 family.</text>
</comment>
<keyword evidence="17" id="KW-0031">Aminopeptidase</keyword>
<dbReference type="PANTHER" id="PTHR11533:SF297">
    <property type="entry name" value="AMINOPEPTIDASE N"/>
    <property type="match status" value="1"/>
</dbReference>
<dbReference type="InterPro" id="IPR014782">
    <property type="entry name" value="Peptidase_M1_dom"/>
</dbReference>
<feature type="compositionally biased region" description="Low complexity" evidence="13">
    <location>
        <begin position="153"/>
        <end position="164"/>
    </location>
</feature>
<dbReference type="InterPro" id="IPR001930">
    <property type="entry name" value="Peptidase_M1"/>
</dbReference>
<evidence type="ECO:0000256" key="13">
    <source>
        <dbReference type="SAM" id="MobiDB-lite"/>
    </source>
</evidence>
<dbReference type="GO" id="GO:0008270">
    <property type="term" value="F:zinc ion binding"/>
    <property type="evidence" value="ECO:0007669"/>
    <property type="project" value="InterPro"/>
</dbReference>
<evidence type="ECO:0000256" key="3">
    <source>
        <dbReference type="ARBA" id="ARBA00010136"/>
    </source>
</evidence>
<evidence type="ECO:0000256" key="11">
    <source>
        <dbReference type="ARBA" id="ARBA00029811"/>
    </source>
</evidence>
<evidence type="ECO:0000256" key="12">
    <source>
        <dbReference type="ARBA" id="ARBA00031533"/>
    </source>
</evidence>
<keyword evidence="10" id="KW-0482">Metalloprotease</keyword>
<dbReference type="GO" id="GO:0006508">
    <property type="term" value="P:proteolysis"/>
    <property type="evidence" value="ECO:0007669"/>
    <property type="project" value="UniProtKB-KW"/>
</dbReference>
<reference evidence="17" key="1">
    <citation type="submission" date="2024-05" db="EMBL/GenBank/DDBJ databases">
        <title>Herbiconiux sp. A18JL235.</title>
        <authorList>
            <person name="Zhang G."/>
        </authorList>
    </citation>
    <scope>NUCLEOTIDE SEQUENCE</scope>
    <source>
        <strain evidence="17">A18JL235</strain>
    </source>
</reference>
<keyword evidence="7" id="KW-0479">Metal-binding</keyword>
<comment type="cofactor">
    <cofactor evidence="2">
        <name>Zn(2+)</name>
        <dbReference type="ChEBI" id="CHEBI:29105"/>
    </cofactor>
</comment>
<dbReference type="PROSITE" id="PS51257">
    <property type="entry name" value="PROKAR_LIPOPROTEIN"/>
    <property type="match status" value="1"/>
</dbReference>
<feature type="domain" description="Aminopeptidase N-like N-terminal" evidence="16">
    <location>
        <begin position="217"/>
        <end position="279"/>
    </location>
</feature>
<feature type="chain" id="PRO_5044299684" description="Aminopeptidase N" evidence="14">
    <location>
        <begin position="22"/>
        <end position="534"/>
    </location>
</feature>
<dbReference type="Pfam" id="PF01433">
    <property type="entry name" value="Peptidase_M1"/>
    <property type="match status" value="1"/>
</dbReference>
<dbReference type="InterPro" id="IPR042097">
    <property type="entry name" value="Aminopeptidase_N-like_N_sf"/>
</dbReference>
<dbReference type="SUPFAM" id="SSF63737">
    <property type="entry name" value="Leukotriene A4 hydrolase N-terminal domain"/>
    <property type="match status" value="1"/>
</dbReference>
<evidence type="ECO:0000256" key="4">
    <source>
        <dbReference type="ARBA" id="ARBA00012564"/>
    </source>
</evidence>
<keyword evidence="14" id="KW-0732">Signal</keyword>
<feature type="region of interest" description="Disordered" evidence="13">
    <location>
        <begin position="28"/>
        <end position="49"/>
    </location>
</feature>